<dbReference type="GO" id="GO:0038023">
    <property type="term" value="F:signaling receptor activity"/>
    <property type="evidence" value="ECO:0007669"/>
    <property type="project" value="TreeGrafter"/>
</dbReference>
<keyword evidence="5 7" id="KW-0472">Membrane</keyword>
<feature type="transmembrane region" description="Helical" evidence="7">
    <location>
        <begin position="170"/>
        <end position="189"/>
    </location>
</feature>
<dbReference type="GO" id="GO:0046872">
    <property type="term" value="F:metal ion binding"/>
    <property type="evidence" value="ECO:0007669"/>
    <property type="project" value="UniProtKB-KW"/>
</dbReference>
<dbReference type="PANTHER" id="PTHR20855">
    <property type="entry name" value="ADIPOR/PROGESTIN RECEPTOR-RELATED"/>
    <property type="match status" value="1"/>
</dbReference>
<sequence length="330" mass="37086">MVVTTRSRSTNNSARFIIDTVPDSTASATESVAAAADAAGSAPEPAEVASAKMMSELRFKPLCRCHEVPQFLRQNFIERGYRGEISDTRAILLSLFRLHNETFNVWTHLVATIGVVALGIYTILYYSSIATLDQLIAFSLFFLSAGACFLLSSIYHLFSCHSFAVYRKVIVLDYMGVFTLILGSFLSGLHFSFHCFPTARMVYQGGILLLCLSGCVLALMPAFDAPQFKLWRVASYVATAGFAVFPLVHGAFLFGSENTWRWWSVLALYGLGLFFYVSKFPESKFRGRFDIFFASHQIWHVCVVLAAFWHYCTLHHFLHRITTESCDQFV</sequence>
<feature type="transmembrane region" description="Helical" evidence="7">
    <location>
        <begin position="260"/>
        <end position="277"/>
    </location>
</feature>
<dbReference type="Proteomes" id="UP000008743">
    <property type="component" value="Unassembled WGS sequence"/>
</dbReference>
<keyword evidence="4 7" id="KW-1133">Transmembrane helix</keyword>
<feature type="transmembrane region" description="Helical" evidence="7">
    <location>
        <begin position="103"/>
        <end position="124"/>
    </location>
</feature>
<dbReference type="OrthoDB" id="5585746at2759"/>
<name>A0A0D2WNZ8_CAPO3</name>
<dbReference type="Pfam" id="PF03006">
    <property type="entry name" value="HlyIII"/>
    <property type="match status" value="1"/>
</dbReference>
<evidence type="ECO:0000313" key="9">
    <source>
        <dbReference type="Proteomes" id="UP000008743"/>
    </source>
</evidence>
<evidence type="ECO:0000256" key="6">
    <source>
        <dbReference type="PIRSR" id="PIRSR604254-1"/>
    </source>
</evidence>
<feature type="transmembrane region" description="Helical" evidence="7">
    <location>
        <begin position="201"/>
        <end position="221"/>
    </location>
</feature>
<feature type="transmembrane region" description="Helical" evidence="7">
    <location>
        <begin position="233"/>
        <end position="254"/>
    </location>
</feature>
<dbReference type="eggNOG" id="KOG0748">
    <property type="taxonomic scope" value="Eukaryota"/>
</dbReference>
<evidence type="ECO:0000256" key="4">
    <source>
        <dbReference type="ARBA" id="ARBA00022989"/>
    </source>
</evidence>
<keyword evidence="3 7" id="KW-0812">Transmembrane</keyword>
<dbReference type="EMBL" id="KE346363">
    <property type="protein sequence ID" value="KJE92263.1"/>
    <property type="molecule type" value="Genomic_DNA"/>
</dbReference>
<dbReference type="GO" id="GO:0016020">
    <property type="term" value="C:membrane"/>
    <property type="evidence" value="ECO:0007669"/>
    <property type="project" value="UniProtKB-SubCell"/>
</dbReference>
<gene>
    <name evidence="8" type="ORF">CAOG_003266</name>
</gene>
<dbReference type="STRING" id="595528.A0A0D2WNZ8"/>
<dbReference type="OMA" id="IGNACDY"/>
<feature type="binding site" evidence="6">
    <location>
        <position position="296"/>
    </location>
    <ligand>
        <name>Zn(2+)</name>
        <dbReference type="ChEBI" id="CHEBI:29105"/>
    </ligand>
</feature>
<reference evidence="9" key="1">
    <citation type="submission" date="2011-02" db="EMBL/GenBank/DDBJ databases">
        <title>The Genome Sequence of Capsaspora owczarzaki ATCC 30864.</title>
        <authorList>
            <person name="Russ C."/>
            <person name="Cuomo C."/>
            <person name="Burger G."/>
            <person name="Gray M.W."/>
            <person name="Holland P.W.H."/>
            <person name="King N."/>
            <person name="Lang F.B.F."/>
            <person name="Roger A.J."/>
            <person name="Ruiz-Trillo I."/>
            <person name="Young S.K."/>
            <person name="Zeng Q."/>
            <person name="Gargeya S."/>
            <person name="Alvarado L."/>
            <person name="Berlin A."/>
            <person name="Chapman S.B."/>
            <person name="Chen Z."/>
            <person name="Freedman E."/>
            <person name="Gellesch M."/>
            <person name="Goldberg J."/>
            <person name="Griggs A."/>
            <person name="Gujja S."/>
            <person name="Heilman E."/>
            <person name="Heiman D."/>
            <person name="Howarth C."/>
            <person name="Mehta T."/>
            <person name="Neiman D."/>
            <person name="Pearson M."/>
            <person name="Roberts A."/>
            <person name="Saif S."/>
            <person name="Shea T."/>
            <person name="Shenoy N."/>
            <person name="Sisk P."/>
            <person name="Stolte C."/>
            <person name="Sykes S."/>
            <person name="White J."/>
            <person name="Yandava C."/>
            <person name="Haas B."/>
            <person name="Nusbaum C."/>
            <person name="Birren B."/>
        </authorList>
    </citation>
    <scope>NUCLEOTIDE SEQUENCE</scope>
    <source>
        <strain evidence="9">ATCC 30864</strain>
    </source>
</reference>
<evidence type="ECO:0000256" key="1">
    <source>
        <dbReference type="ARBA" id="ARBA00004141"/>
    </source>
</evidence>
<dbReference type="InParanoid" id="A0A0D2WNZ8"/>
<keyword evidence="9" id="KW-1185">Reference proteome</keyword>
<protein>
    <submittedName>
        <fullName evidence="8">Uncharacterized protein</fullName>
    </submittedName>
</protein>
<feature type="binding site" evidence="6">
    <location>
        <position position="300"/>
    </location>
    <ligand>
        <name>Zn(2+)</name>
        <dbReference type="ChEBI" id="CHEBI:29105"/>
    </ligand>
</feature>
<dbReference type="RefSeq" id="XP_004364105.1">
    <property type="nucleotide sequence ID" value="XM_004364048.2"/>
</dbReference>
<dbReference type="InterPro" id="IPR004254">
    <property type="entry name" value="AdipoR/HlyIII-related"/>
</dbReference>
<evidence type="ECO:0000256" key="7">
    <source>
        <dbReference type="SAM" id="Phobius"/>
    </source>
</evidence>
<evidence type="ECO:0000313" key="8">
    <source>
        <dbReference type="EMBL" id="KJE92263.1"/>
    </source>
</evidence>
<feature type="transmembrane region" description="Helical" evidence="7">
    <location>
        <begin position="289"/>
        <end position="311"/>
    </location>
</feature>
<accession>A0A0D2WNZ8</accession>
<proteinExistence type="inferred from homology"/>
<evidence type="ECO:0000256" key="5">
    <source>
        <dbReference type="ARBA" id="ARBA00023136"/>
    </source>
</evidence>
<dbReference type="PANTHER" id="PTHR20855:SF52">
    <property type="entry name" value="ADIPONECTIN RECEPTOR PROTEIN"/>
    <property type="match status" value="1"/>
</dbReference>
<comment type="subcellular location">
    <subcellularLocation>
        <location evidence="1">Membrane</location>
        <topology evidence="1">Multi-pass membrane protein</topology>
    </subcellularLocation>
</comment>
<keyword evidence="6" id="KW-0862">Zinc</keyword>
<evidence type="ECO:0000256" key="3">
    <source>
        <dbReference type="ARBA" id="ARBA00022692"/>
    </source>
</evidence>
<keyword evidence="6" id="KW-0479">Metal-binding</keyword>
<feature type="binding site" evidence="6">
    <location>
        <position position="156"/>
    </location>
    <ligand>
        <name>Zn(2+)</name>
        <dbReference type="ChEBI" id="CHEBI:29105"/>
    </ligand>
</feature>
<comment type="similarity">
    <text evidence="2">Belongs to the ADIPOR family.</text>
</comment>
<dbReference type="AlphaFoldDB" id="A0A0D2WNZ8"/>
<organism evidence="8 9">
    <name type="scientific">Capsaspora owczarzaki (strain ATCC 30864)</name>
    <dbReference type="NCBI Taxonomy" id="595528"/>
    <lineage>
        <taxon>Eukaryota</taxon>
        <taxon>Filasterea</taxon>
        <taxon>Capsaspora</taxon>
    </lineage>
</organism>
<feature type="transmembrane region" description="Helical" evidence="7">
    <location>
        <begin position="136"/>
        <end position="158"/>
    </location>
</feature>
<dbReference type="PhylomeDB" id="A0A0D2WNZ8"/>
<evidence type="ECO:0000256" key="2">
    <source>
        <dbReference type="ARBA" id="ARBA00007018"/>
    </source>
</evidence>